<gene>
    <name evidence="2" type="ORF">H3146_05805</name>
</gene>
<accession>A0A7W3ZLW6</accession>
<dbReference type="Pfam" id="PF03837">
    <property type="entry name" value="RecT"/>
    <property type="match status" value="1"/>
</dbReference>
<dbReference type="InterPro" id="IPR004590">
    <property type="entry name" value="ssDNA_annealing_RecT"/>
</dbReference>
<feature type="region of interest" description="Disordered" evidence="1">
    <location>
        <begin position="209"/>
        <end position="259"/>
    </location>
</feature>
<feature type="compositionally biased region" description="Basic and acidic residues" evidence="1">
    <location>
        <begin position="214"/>
        <end position="227"/>
    </location>
</feature>
<sequence>MSHISNAIEKRDQGAGAMVQQYRQDFSTVLPSHVKPDTWVRLAQGVLRRDKNLAQVAERNPGSLLAALLECARLGHEPGTDSFYLVPFDNEIQGIEGYRGVVERIYRAGEIRAVKAEVVYSEDYFEYSPNMDKPLHRPDYFGERGSIVGAYAYGVFQDGSTSKVVVINRAYIDKVKKESKGSDKPSSPWVKWEDGMVLKTVAKRLEPWVPSSTEWRKEQHRAAREVAAETPTPPAPLPQADPDTGEVLEGELLPPDDGR</sequence>
<dbReference type="GO" id="GO:0003677">
    <property type="term" value="F:DNA binding"/>
    <property type="evidence" value="ECO:0007669"/>
    <property type="project" value="InterPro"/>
</dbReference>
<dbReference type="InterPro" id="IPR018330">
    <property type="entry name" value="RecT_fam"/>
</dbReference>
<dbReference type="Proteomes" id="UP000525686">
    <property type="component" value="Unassembled WGS sequence"/>
</dbReference>
<proteinExistence type="predicted"/>
<comment type="caution">
    <text evidence="2">The sequence shown here is derived from an EMBL/GenBank/DDBJ whole genome shotgun (WGS) entry which is preliminary data.</text>
</comment>
<reference evidence="3" key="1">
    <citation type="submission" date="2020-05" db="EMBL/GenBank/DDBJ databases">
        <title>Classification of alakaliphilic streptomycetes isolated from an alkaline soil next to Lonar Crater, India and a proposal for the recognition of Streptomyces alkaliterrae sp. nov.</title>
        <authorList>
            <person name="Golinska P."/>
        </authorList>
    </citation>
    <scope>NUCLEOTIDE SEQUENCE [LARGE SCALE GENOMIC DNA]</scope>
    <source>
        <strain evidence="3">OF3</strain>
    </source>
</reference>
<dbReference type="EMBL" id="JABJWZ010000031">
    <property type="protein sequence ID" value="MBB1252881.1"/>
    <property type="molecule type" value="Genomic_DNA"/>
</dbReference>
<dbReference type="RefSeq" id="WP_181353676.1">
    <property type="nucleotide sequence ID" value="NZ_JABJWZ010000031.1"/>
</dbReference>
<protein>
    <submittedName>
        <fullName evidence="2">Recombinase RecT</fullName>
    </submittedName>
</protein>
<organism evidence="2 3">
    <name type="scientific">Streptomyces alkaliterrae</name>
    <dbReference type="NCBI Taxonomy" id="2213162"/>
    <lineage>
        <taxon>Bacteria</taxon>
        <taxon>Bacillati</taxon>
        <taxon>Actinomycetota</taxon>
        <taxon>Actinomycetes</taxon>
        <taxon>Kitasatosporales</taxon>
        <taxon>Streptomycetaceae</taxon>
        <taxon>Streptomyces</taxon>
    </lineage>
</organism>
<name>A0A7W3ZLW6_9ACTN</name>
<evidence type="ECO:0000313" key="3">
    <source>
        <dbReference type="Proteomes" id="UP000525686"/>
    </source>
</evidence>
<dbReference type="NCBIfam" id="TIGR00616">
    <property type="entry name" value="rect"/>
    <property type="match status" value="1"/>
</dbReference>
<evidence type="ECO:0000313" key="2">
    <source>
        <dbReference type="EMBL" id="MBB1252881.1"/>
    </source>
</evidence>
<dbReference type="GO" id="GO:0006259">
    <property type="term" value="P:DNA metabolic process"/>
    <property type="evidence" value="ECO:0007669"/>
    <property type="project" value="InterPro"/>
</dbReference>
<dbReference type="AlphaFoldDB" id="A0A7W3ZLW6"/>
<evidence type="ECO:0000256" key="1">
    <source>
        <dbReference type="SAM" id="MobiDB-lite"/>
    </source>
</evidence>